<evidence type="ECO:0000256" key="1">
    <source>
        <dbReference type="SAM" id="Phobius"/>
    </source>
</evidence>
<feature type="transmembrane region" description="Helical" evidence="1">
    <location>
        <begin position="36"/>
        <end position="52"/>
    </location>
</feature>
<accession>A0AAW3V1F7</accession>
<keyword evidence="1" id="KW-0812">Transmembrane</keyword>
<name>A0AAW3V1F7_9BURK</name>
<organism evidence="2 3">
    <name type="scientific">Paraburkholderia fungorum</name>
    <dbReference type="NCBI Taxonomy" id="134537"/>
    <lineage>
        <taxon>Bacteria</taxon>
        <taxon>Pseudomonadati</taxon>
        <taxon>Pseudomonadota</taxon>
        <taxon>Betaproteobacteria</taxon>
        <taxon>Burkholderiales</taxon>
        <taxon>Burkholderiaceae</taxon>
        <taxon>Paraburkholderia</taxon>
    </lineage>
</organism>
<sequence>MEVWDIIALALMISAIGDVAILALPSTRKDGVEWGLRLICGVALGIIAFLLFRREFDLGFLASLGILGGLCQAALMWRMYRSYRRATAETGKQKE</sequence>
<evidence type="ECO:0000313" key="2">
    <source>
        <dbReference type="EMBL" id="MBB6204359.1"/>
    </source>
</evidence>
<protein>
    <recommendedName>
        <fullName evidence="4">Holin</fullName>
    </recommendedName>
</protein>
<keyword evidence="1" id="KW-0472">Membrane</keyword>
<proteinExistence type="predicted"/>
<dbReference type="AlphaFoldDB" id="A0AAW3V1F7"/>
<reference evidence="2 3" key="1">
    <citation type="submission" date="2020-08" db="EMBL/GenBank/DDBJ databases">
        <title>Genomic Encyclopedia of Type Strains, Phase IV (KMG-V): Genome sequencing to study the core and pangenomes of soil and plant-associated prokaryotes.</title>
        <authorList>
            <person name="Whitman W."/>
        </authorList>
    </citation>
    <scope>NUCLEOTIDE SEQUENCE [LARGE SCALE GENOMIC DNA]</scope>
    <source>
        <strain evidence="2 3">SEMIA 4013</strain>
    </source>
</reference>
<comment type="caution">
    <text evidence="2">The sequence shown here is derived from an EMBL/GenBank/DDBJ whole genome shotgun (WGS) entry which is preliminary data.</text>
</comment>
<gene>
    <name evidence="2" type="ORF">GGD69_005253</name>
</gene>
<dbReference type="EMBL" id="JACIIK010000009">
    <property type="protein sequence ID" value="MBB6204359.1"/>
    <property type="molecule type" value="Genomic_DNA"/>
</dbReference>
<evidence type="ECO:0000313" key="3">
    <source>
        <dbReference type="Proteomes" id="UP000518681"/>
    </source>
</evidence>
<evidence type="ECO:0008006" key="4">
    <source>
        <dbReference type="Google" id="ProtNLM"/>
    </source>
</evidence>
<feature type="transmembrane region" description="Helical" evidence="1">
    <location>
        <begin position="58"/>
        <end position="77"/>
    </location>
</feature>
<dbReference type="RefSeq" id="WP_183800788.1">
    <property type="nucleotide sequence ID" value="NZ_JACIII010000013.1"/>
</dbReference>
<dbReference type="Proteomes" id="UP000518681">
    <property type="component" value="Unassembled WGS sequence"/>
</dbReference>
<feature type="transmembrane region" description="Helical" evidence="1">
    <location>
        <begin position="6"/>
        <end position="24"/>
    </location>
</feature>
<keyword evidence="1" id="KW-1133">Transmembrane helix</keyword>